<dbReference type="InterPro" id="IPR007321">
    <property type="entry name" value="Transposase_28"/>
</dbReference>
<organism evidence="3 4">
    <name type="scientific">Lolium multiflorum</name>
    <name type="common">Italian ryegrass</name>
    <name type="synonym">Lolium perenne subsp. multiflorum</name>
    <dbReference type="NCBI Taxonomy" id="4521"/>
    <lineage>
        <taxon>Eukaryota</taxon>
        <taxon>Viridiplantae</taxon>
        <taxon>Streptophyta</taxon>
        <taxon>Embryophyta</taxon>
        <taxon>Tracheophyta</taxon>
        <taxon>Spermatophyta</taxon>
        <taxon>Magnoliopsida</taxon>
        <taxon>Liliopsida</taxon>
        <taxon>Poales</taxon>
        <taxon>Poaceae</taxon>
        <taxon>BOP clade</taxon>
        <taxon>Pooideae</taxon>
        <taxon>Poodae</taxon>
        <taxon>Poeae</taxon>
        <taxon>Poeae Chloroplast Group 2 (Poeae type)</taxon>
        <taxon>Loliodinae</taxon>
        <taxon>Loliinae</taxon>
        <taxon>Lolium</taxon>
    </lineage>
</organism>
<keyword evidence="4" id="KW-1185">Reference proteome</keyword>
<reference evidence="3" key="1">
    <citation type="submission" date="2023-07" db="EMBL/GenBank/DDBJ databases">
        <title>A chromosome-level genome assembly of Lolium multiflorum.</title>
        <authorList>
            <person name="Chen Y."/>
            <person name="Copetti D."/>
            <person name="Kolliker R."/>
            <person name="Studer B."/>
        </authorList>
    </citation>
    <scope>NUCLEOTIDE SEQUENCE</scope>
    <source>
        <strain evidence="3">02402/16</strain>
        <tissue evidence="3">Leaf</tissue>
    </source>
</reference>
<sequence length="409" mass="45779">MATEDLGNLEWERSKISQQDINLLKKLGINRKQDSLRFPKEESYPTPPMEYRVNFVDHLIRGLSTPIHDFLRGLLFMYGLQLHHLTPNSILHISIFITLCEAFFGVQPNWSLWKCIFLCRCNGSSTASYNIGGVVICVRPDVEYFDVKFPYSAQGWRKKWLYIHEENHGSVQDNIPPFDGTEKICLRRSWDAEASDEKAATEALMTRIRQLQNTRGQELSGIQIVAYFLRIRVQPLHARKNPLWMYAGDEDADRLSTDLSIKDLEKLVRKISSLSKKDTVPTSCGVTPYSTTNALPQDHANASPLPPLHEGGEVEERVVVTDDNQGASRPESETAGSRKSAASSEKDAETEATASTHSPPPAASPTNKRKRDEVVDSGTSKAGASRAEEVVPDVGKKFFDPYEDALVSS</sequence>
<name>A0AAD8QYN3_LOLMU</name>
<dbReference type="Pfam" id="PF04195">
    <property type="entry name" value="Transposase_28"/>
    <property type="match status" value="1"/>
</dbReference>
<dbReference type="AlphaFoldDB" id="A0AAD8QYN3"/>
<evidence type="ECO:0000313" key="3">
    <source>
        <dbReference type="EMBL" id="KAK1611221.1"/>
    </source>
</evidence>
<feature type="compositionally biased region" description="Basic and acidic residues" evidence="1">
    <location>
        <begin position="386"/>
        <end position="400"/>
    </location>
</feature>
<comment type="caution">
    <text evidence="3">The sequence shown here is derived from an EMBL/GenBank/DDBJ whole genome shotgun (WGS) entry which is preliminary data.</text>
</comment>
<evidence type="ECO:0000313" key="4">
    <source>
        <dbReference type="Proteomes" id="UP001231189"/>
    </source>
</evidence>
<feature type="domain" description="Transposase (putative) gypsy type" evidence="2">
    <location>
        <begin position="55"/>
        <end position="118"/>
    </location>
</feature>
<accession>A0AAD8QYN3</accession>
<feature type="region of interest" description="Disordered" evidence="1">
    <location>
        <begin position="277"/>
        <end position="409"/>
    </location>
</feature>
<evidence type="ECO:0000256" key="1">
    <source>
        <dbReference type="SAM" id="MobiDB-lite"/>
    </source>
</evidence>
<proteinExistence type="predicted"/>
<protein>
    <recommendedName>
        <fullName evidence="2">Transposase (putative) gypsy type domain-containing protein</fullName>
    </recommendedName>
</protein>
<feature type="compositionally biased region" description="Polar residues" evidence="1">
    <location>
        <begin position="334"/>
        <end position="343"/>
    </location>
</feature>
<evidence type="ECO:0000259" key="2">
    <source>
        <dbReference type="Pfam" id="PF04195"/>
    </source>
</evidence>
<dbReference type="Proteomes" id="UP001231189">
    <property type="component" value="Unassembled WGS sequence"/>
</dbReference>
<dbReference type="EMBL" id="JAUUTY010000007">
    <property type="protein sequence ID" value="KAK1611221.1"/>
    <property type="molecule type" value="Genomic_DNA"/>
</dbReference>
<dbReference type="PANTHER" id="PTHR33026">
    <property type="entry name" value="OS06G0360600 PROTEIN"/>
    <property type="match status" value="1"/>
</dbReference>
<dbReference type="PANTHER" id="PTHR33026:SF7">
    <property type="entry name" value="OS03G0100275 PROTEIN"/>
    <property type="match status" value="1"/>
</dbReference>
<feature type="compositionally biased region" description="Polar residues" evidence="1">
    <location>
        <begin position="280"/>
        <end position="295"/>
    </location>
</feature>
<feature type="compositionally biased region" description="Basic and acidic residues" evidence="1">
    <location>
        <begin position="310"/>
        <end position="320"/>
    </location>
</feature>
<gene>
    <name evidence="3" type="ORF">QYE76_034894</name>
</gene>